<name>A0A183LG40_9TREM</name>
<feature type="compositionally biased region" description="Low complexity" evidence="4">
    <location>
        <begin position="273"/>
        <end position="282"/>
    </location>
</feature>
<feature type="compositionally biased region" description="Low complexity" evidence="4">
    <location>
        <begin position="765"/>
        <end position="774"/>
    </location>
</feature>
<dbReference type="STRING" id="48269.A0A183LG40"/>
<protein>
    <submittedName>
        <fullName evidence="5">Uncharacterized protein</fullName>
    </submittedName>
</protein>
<dbReference type="GO" id="GO:0000978">
    <property type="term" value="F:RNA polymerase II cis-regulatory region sequence-specific DNA binding"/>
    <property type="evidence" value="ECO:0007669"/>
    <property type="project" value="TreeGrafter"/>
</dbReference>
<feature type="region of interest" description="Disordered" evidence="4">
    <location>
        <begin position="52"/>
        <end position="74"/>
    </location>
</feature>
<dbReference type="GO" id="GO:0005634">
    <property type="term" value="C:nucleus"/>
    <property type="evidence" value="ECO:0007669"/>
    <property type="project" value="UniProtKB-SubCell"/>
</dbReference>
<feature type="compositionally biased region" description="Low complexity" evidence="4">
    <location>
        <begin position="567"/>
        <end position="609"/>
    </location>
</feature>
<feature type="region of interest" description="Disordered" evidence="4">
    <location>
        <begin position="390"/>
        <end position="412"/>
    </location>
</feature>
<dbReference type="AlphaFoldDB" id="A0A183LG40"/>
<feature type="region of interest" description="Disordered" evidence="4">
    <location>
        <begin position="273"/>
        <end position="294"/>
    </location>
</feature>
<feature type="compositionally biased region" description="Low complexity" evidence="4">
    <location>
        <begin position="52"/>
        <end position="68"/>
    </location>
</feature>
<dbReference type="InterPro" id="IPR050140">
    <property type="entry name" value="SRY-related_HMG-box_TF-like"/>
</dbReference>
<dbReference type="GO" id="GO:0001228">
    <property type="term" value="F:DNA-binding transcription activator activity, RNA polymerase II-specific"/>
    <property type="evidence" value="ECO:0007669"/>
    <property type="project" value="TreeGrafter"/>
</dbReference>
<dbReference type="Pfam" id="PF00505">
    <property type="entry name" value="HMG_box"/>
    <property type="match status" value="1"/>
</dbReference>
<dbReference type="PANTHER" id="PTHR10270">
    <property type="entry name" value="SOX TRANSCRIPTION FACTOR"/>
    <property type="match status" value="1"/>
</dbReference>
<evidence type="ECO:0000256" key="3">
    <source>
        <dbReference type="ARBA" id="ARBA00023242"/>
    </source>
</evidence>
<evidence type="ECO:0000313" key="5">
    <source>
        <dbReference type="EMBL" id="VDO55953.1"/>
    </source>
</evidence>
<feature type="compositionally biased region" description="Polar residues" evidence="4">
    <location>
        <begin position="283"/>
        <end position="294"/>
    </location>
</feature>
<evidence type="ECO:0000256" key="2">
    <source>
        <dbReference type="ARBA" id="ARBA00023125"/>
    </source>
</evidence>
<keyword evidence="3" id="KW-0539">Nucleus</keyword>
<organism evidence="5 6">
    <name type="scientific">Schistosoma margrebowiei</name>
    <dbReference type="NCBI Taxonomy" id="48269"/>
    <lineage>
        <taxon>Eukaryota</taxon>
        <taxon>Metazoa</taxon>
        <taxon>Spiralia</taxon>
        <taxon>Lophotrochozoa</taxon>
        <taxon>Platyhelminthes</taxon>
        <taxon>Trematoda</taxon>
        <taxon>Digenea</taxon>
        <taxon>Strigeidida</taxon>
        <taxon>Schistosomatoidea</taxon>
        <taxon>Schistosomatidae</taxon>
        <taxon>Schistosoma</taxon>
    </lineage>
</organism>
<dbReference type="PROSITE" id="PS50118">
    <property type="entry name" value="HMG_BOX_2"/>
    <property type="match status" value="1"/>
</dbReference>
<feature type="region of interest" description="Disordered" evidence="4">
    <location>
        <begin position="335"/>
        <end position="354"/>
    </location>
</feature>
<proteinExistence type="predicted"/>
<dbReference type="EMBL" id="UZAI01000732">
    <property type="protein sequence ID" value="VDO55953.1"/>
    <property type="molecule type" value="Genomic_DNA"/>
</dbReference>
<gene>
    <name evidence="5" type="ORF">SMRZ_LOCUS2765</name>
</gene>
<feature type="region of interest" description="Disordered" evidence="4">
    <location>
        <begin position="641"/>
        <end position="682"/>
    </location>
</feature>
<evidence type="ECO:0000313" key="6">
    <source>
        <dbReference type="Proteomes" id="UP000277204"/>
    </source>
</evidence>
<dbReference type="FunFam" id="1.10.30.10:FF:000002">
    <property type="entry name" value="transcription factor Sox-2"/>
    <property type="match status" value="1"/>
</dbReference>
<dbReference type="SMART" id="SM00398">
    <property type="entry name" value="HMG"/>
    <property type="match status" value="1"/>
</dbReference>
<dbReference type="Proteomes" id="UP000277204">
    <property type="component" value="Unassembled WGS sequence"/>
</dbReference>
<keyword evidence="2" id="KW-0238">DNA-binding</keyword>
<keyword evidence="6" id="KW-1185">Reference proteome</keyword>
<dbReference type="GO" id="GO:0007420">
    <property type="term" value="P:brain development"/>
    <property type="evidence" value="ECO:0007669"/>
    <property type="project" value="TreeGrafter"/>
</dbReference>
<dbReference type="PANTHER" id="PTHR10270:SF324">
    <property type="entry name" value="SOX DOMAIN-CONTAINING PROTEIN DICHAETE-RELATED"/>
    <property type="match status" value="1"/>
</dbReference>
<comment type="subcellular location">
    <subcellularLocation>
        <location evidence="1">Nucleus</location>
    </subcellularLocation>
</comment>
<accession>A0A183LG40</accession>
<feature type="compositionally biased region" description="Low complexity" evidence="4">
    <location>
        <begin position="394"/>
        <end position="412"/>
    </location>
</feature>
<dbReference type="Gene3D" id="1.10.30.10">
    <property type="entry name" value="High mobility group box domain"/>
    <property type="match status" value="1"/>
</dbReference>
<dbReference type="GO" id="GO:0000122">
    <property type="term" value="P:negative regulation of transcription by RNA polymerase II"/>
    <property type="evidence" value="ECO:0007669"/>
    <property type="project" value="TreeGrafter"/>
</dbReference>
<sequence length="830" mass="93525">MGLVNSAHLGFESYDLDHECILLRSPTQKDEMDLQYFQNDSDLTSSLTNVTTTTTYNNSNNNTTTNTTHNHRKEDRVKRPMNAFMVWSRGQRRRMAQENPKMHNSEISKRLGSMWKNLCESDKKPFIDEAKRLRANHMAQYPDYKYRPRRKHKPLERQKKTISSLTNTMISGYMNNTTPGLRNHSSHGVGNVPLAHSNRNIPNLFDPLITSSSSMPCPNQFNPQIHKHEHHPHHLHGLFNASNPRVHSSNSYSSTINPLTNYLPHQITGLVNTTSSTTTNNNPSLIESQQQPVDYQSHNLSTNYLQSNMMMMPYYTNEFHQNDKDISLRQTLFGSDTNASSSSSSSSTTTTTATTTMTMTTTTTTQYDQNTSFHLQSLYANRQISGQYRDTTINHNNNSSSSNNSNNNDNYSRSLLRQEPIYGSEQNLSINQYNPSSLLNRNDDKSLEFLRNTSSIPMNNNNNNHVNQQLLPTDMSSLAAAALAAAAVNDTTNEYNTEMNHSNSMTIMQRLSNTPWSMFYSNNGNMINSMKINEQRSFLNSSTMKSNQTGGSSLDSPPPFSIGRSGSSTPIMNNINNTTTNSTSTTAYNNSNNGSNFPRVTTTSSSSVTNGNPHSAAAAMMAAVAAANYAASQLAYYGNSGNTTSGMNQQHPPPHHHHLQHPHLQQQQSQHHHHHQQHSQQLLPQHLNSTQHTDWLNKNSNNSNNSQNTTLRSAWSSIYRNECDPVDVGRNDMNTSYTSSLQFDTHNRSNNNNNITSQFHVNRNTSSSSSSSTSWLERLDAQQLHHNQQQQQHYFANHRILPNITELGNITNYTTNRDLLNESSSHVQKN</sequence>
<evidence type="ECO:0000256" key="1">
    <source>
        <dbReference type="ARBA" id="ARBA00004123"/>
    </source>
</evidence>
<dbReference type="GO" id="GO:0030182">
    <property type="term" value="P:neuron differentiation"/>
    <property type="evidence" value="ECO:0007669"/>
    <property type="project" value="TreeGrafter"/>
</dbReference>
<dbReference type="InterPro" id="IPR036910">
    <property type="entry name" value="HMG_box_dom_sf"/>
</dbReference>
<feature type="region of interest" description="Disordered" evidence="4">
    <location>
        <begin position="743"/>
        <end position="774"/>
    </location>
</feature>
<feature type="region of interest" description="Disordered" evidence="4">
    <location>
        <begin position="542"/>
        <end position="611"/>
    </location>
</feature>
<reference evidence="5 6" key="1">
    <citation type="submission" date="2018-11" db="EMBL/GenBank/DDBJ databases">
        <authorList>
            <consortium name="Pathogen Informatics"/>
        </authorList>
    </citation>
    <scope>NUCLEOTIDE SEQUENCE [LARGE SCALE GENOMIC DNA]</scope>
    <source>
        <strain evidence="5 6">Zambia</strain>
    </source>
</reference>
<dbReference type="InterPro" id="IPR009071">
    <property type="entry name" value="HMG_box_dom"/>
</dbReference>
<dbReference type="CDD" id="cd22028">
    <property type="entry name" value="HMG-box_SoxA_SoxB_SoxG"/>
    <property type="match status" value="1"/>
</dbReference>
<feature type="compositionally biased region" description="Polar residues" evidence="4">
    <location>
        <begin position="542"/>
        <end position="555"/>
    </location>
</feature>
<dbReference type="SUPFAM" id="SSF47095">
    <property type="entry name" value="HMG-box"/>
    <property type="match status" value="1"/>
</dbReference>
<feature type="compositionally biased region" description="Polar residues" evidence="4">
    <location>
        <begin position="755"/>
        <end position="764"/>
    </location>
</feature>
<evidence type="ECO:0000256" key="4">
    <source>
        <dbReference type="SAM" id="MobiDB-lite"/>
    </source>
</evidence>